<proteinExistence type="predicted"/>
<dbReference type="AlphaFoldDB" id="A0A9P8LBY8"/>
<keyword evidence="2" id="KW-1185">Reference proteome</keyword>
<gene>
    <name evidence="1" type="ORF">GP486_004134</name>
</gene>
<evidence type="ECO:0000313" key="1">
    <source>
        <dbReference type="EMBL" id="KAH0559352.1"/>
    </source>
</evidence>
<sequence>MDTMATANAKGVLNNEDFSKLVKQHTQQQIDGGASLKVDLESQKAALNPSLEDAAVQAVKDGKGVKAVKTDGDGNTHSIDVGPNPLLAFGISGQDAGADAGGGSTTFNVSTAETQKVTAFKNVFRDPGSTSTDTPPILANGQFQITNPFIKDIQKIVNDSLAANPDTGLQAIWDPIKNDPDSLDQAAKTKLIKDYINQNNLTEKHPNIVKLFNSSNNDQTTIQKLYHDFWTPPTVQPTPKVTDPTFSKLQYASNYESDKCGSSVALLARKFVIKTTGQDKNIKPLDLVIPGRLDPPTLPAGSDLSQVMKHTSVSALSSAIDASKQSIDTYKRLVVTGVHNGLNRAGANNTNPSLAQSNPEPEHYILIFGYQDNRFLFWDSDNTRSNIDDTTLGWGESFGVLFFRGGHPTTAFSDVDLTSLSTDAGHEGDHDMVHWRHK</sequence>
<protein>
    <submittedName>
        <fullName evidence="1">Uncharacterized protein</fullName>
    </submittedName>
</protein>
<name>A0A9P8LBY8_9PEZI</name>
<organism evidence="1 2">
    <name type="scientific">Trichoglossum hirsutum</name>
    <dbReference type="NCBI Taxonomy" id="265104"/>
    <lineage>
        <taxon>Eukaryota</taxon>
        <taxon>Fungi</taxon>
        <taxon>Dikarya</taxon>
        <taxon>Ascomycota</taxon>
        <taxon>Pezizomycotina</taxon>
        <taxon>Geoglossomycetes</taxon>
        <taxon>Geoglossales</taxon>
        <taxon>Geoglossaceae</taxon>
        <taxon>Trichoglossum</taxon>
    </lineage>
</organism>
<accession>A0A9P8LBY8</accession>
<dbReference type="Proteomes" id="UP000750711">
    <property type="component" value="Unassembled WGS sequence"/>
</dbReference>
<reference evidence="1" key="1">
    <citation type="submission" date="2021-03" db="EMBL/GenBank/DDBJ databases">
        <title>Comparative genomics and phylogenomic investigation of the class Geoglossomycetes provide insights into ecological specialization and systematics.</title>
        <authorList>
            <person name="Melie T."/>
            <person name="Pirro S."/>
            <person name="Miller A.N."/>
            <person name="Quandt A."/>
        </authorList>
    </citation>
    <scope>NUCLEOTIDE SEQUENCE</scope>
    <source>
        <strain evidence="1">CAQ_001_2017</strain>
    </source>
</reference>
<comment type="caution">
    <text evidence="1">The sequence shown here is derived from an EMBL/GenBank/DDBJ whole genome shotgun (WGS) entry which is preliminary data.</text>
</comment>
<evidence type="ECO:0000313" key="2">
    <source>
        <dbReference type="Proteomes" id="UP000750711"/>
    </source>
</evidence>
<dbReference type="EMBL" id="JAGHQM010000619">
    <property type="protein sequence ID" value="KAH0559352.1"/>
    <property type="molecule type" value="Genomic_DNA"/>
</dbReference>